<evidence type="ECO:0000256" key="1">
    <source>
        <dbReference type="ARBA" id="ARBA00022448"/>
    </source>
</evidence>
<evidence type="ECO:0000313" key="3">
    <source>
        <dbReference type="EMBL" id="ERK67340.1"/>
    </source>
</evidence>
<dbReference type="InterPro" id="IPR027417">
    <property type="entry name" value="P-loop_NTPase"/>
</dbReference>
<dbReference type="PANTHER" id="PTHR43394">
    <property type="entry name" value="ATP-DEPENDENT PERMEASE MDL1, MITOCHONDRIAL"/>
    <property type="match status" value="1"/>
</dbReference>
<dbReference type="EMBL" id="AWVQ01000861">
    <property type="protein sequence ID" value="ERK67340.1"/>
    <property type="molecule type" value="Genomic_DNA"/>
</dbReference>
<comment type="caution">
    <text evidence="3">The sequence shown here is derived from an EMBL/GenBank/DDBJ whole genome shotgun (WGS) entry which is preliminary data.</text>
</comment>
<gene>
    <name evidence="3" type="ORF">N136_04667</name>
</gene>
<protein>
    <recommendedName>
        <fullName evidence="5">ABC transporter ATP-binding protein</fullName>
    </recommendedName>
</protein>
<accession>U2QWQ4</accession>
<keyword evidence="2" id="KW-0677">Repeat</keyword>
<dbReference type="Gene3D" id="3.40.50.300">
    <property type="entry name" value="P-loop containing nucleotide triphosphate hydrolases"/>
    <property type="match status" value="1"/>
</dbReference>
<dbReference type="PATRIC" id="fig|1358026.3.peg.3775"/>
<dbReference type="GO" id="GO:0015421">
    <property type="term" value="F:ABC-type oligopeptide transporter activity"/>
    <property type="evidence" value="ECO:0007669"/>
    <property type="project" value="TreeGrafter"/>
</dbReference>
<feature type="non-terminal residue" evidence="3">
    <location>
        <position position="1"/>
    </location>
</feature>
<dbReference type="InterPro" id="IPR039421">
    <property type="entry name" value="Type_1_exporter"/>
</dbReference>
<organism evidence="3 4">
    <name type="scientific">Leifsonia aquatica ATCC 14665</name>
    <dbReference type="NCBI Taxonomy" id="1358026"/>
    <lineage>
        <taxon>Bacteria</taxon>
        <taxon>Bacillati</taxon>
        <taxon>Actinomycetota</taxon>
        <taxon>Actinomycetes</taxon>
        <taxon>Micrococcales</taxon>
        <taxon>Microbacteriaceae</taxon>
        <taxon>Leifsonia</taxon>
    </lineage>
</organism>
<name>U2QWQ4_LEIAQ</name>
<reference evidence="3 4" key="1">
    <citation type="submission" date="2013-08" db="EMBL/GenBank/DDBJ databases">
        <authorList>
            <person name="Weinstock G."/>
            <person name="Sodergren E."/>
            <person name="Wylie T."/>
            <person name="Fulton L."/>
            <person name="Fulton R."/>
            <person name="Fronick C."/>
            <person name="O'Laughlin M."/>
            <person name="Godfrey J."/>
            <person name="Miner T."/>
            <person name="Herter B."/>
            <person name="Appelbaum E."/>
            <person name="Cordes M."/>
            <person name="Lek S."/>
            <person name="Wollam A."/>
            <person name="Pepin K.H."/>
            <person name="Palsikar V.B."/>
            <person name="Mitreva M."/>
            <person name="Wilson R.K."/>
        </authorList>
    </citation>
    <scope>NUCLEOTIDE SEQUENCE [LARGE SCALE GENOMIC DNA]</scope>
    <source>
        <strain evidence="3 4">ATCC 14665</strain>
    </source>
</reference>
<evidence type="ECO:0000256" key="2">
    <source>
        <dbReference type="ARBA" id="ARBA00022737"/>
    </source>
</evidence>
<sequence length="65" mass="6569">AAIAGRTAIVVAHRLEQAAEADLIVVMEGGAIVEAGSPADLVAAGGHFAALWNVAASRYDVSDPR</sequence>
<dbReference type="HOGENOM" id="CLU_2854978_0_0_11"/>
<dbReference type="PANTHER" id="PTHR43394:SF11">
    <property type="entry name" value="ATP-BINDING CASSETTE TRANSPORTER"/>
    <property type="match status" value="1"/>
</dbReference>
<evidence type="ECO:0000313" key="4">
    <source>
        <dbReference type="Proteomes" id="UP000016605"/>
    </source>
</evidence>
<keyword evidence="1" id="KW-0813">Transport</keyword>
<dbReference type="Proteomes" id="UP000016605">
    <property type="component" value="Unassembled WGS sequence"/>
</dbReference>
<dbReference type="SUPFAM" id="SSF52540">
    <property type="entry name" value="P-loop containing nucleoside triphosphate hydrolases"/>
    <property type="match status" value="1"/>
</dbReference>
<dbReference type="AlphaFoldDB" id="U2QWQ4"/>
<proteinExistence type="predicted"/>
<evidence type="ECO:0008006" key="5">
    <source>
        <dbReference type="Google" id="ProtNLM"/>
    </source>
</evidence>